<feature type="domain" description="TonB-dependent receptor-like beta-barrel" evidence="12">
    <location>
        <begin position="282"/>
        <end position="680"/>
    </location>
</feature>
<dbReference type="RefSeq" id="WP_036856167.1">
    <property type="nucleotide sequence ID" value="NZ_JRNU01000038.1"/>
</dbReference>
<comment type="caution">
    <text evidence="14">The sequence shown here is derived from an EMBL/GenBank/DDBJ whole genome shotgun (WGS) entry which is preliminary data.</text>
</comment>
<evidence type="ECO:0000313" key="15">
    <source>
        <dbReference type="Proteomes" id="UP000029614"/>
    </source>
</evidence>
<keyword evidence="3" id="KW-1134">Transmembrane beta strand</keyword>
<comment type="subcellular location">
    <subcellularLocation>
        <location evidence="1">Cell outer membrane</location>
        <topology evidence="1">Multi-pass membrane protein</topology>
    </subcellularLocation>
</comment>
<dbReference type="Pfam" id="PF07715">
    <property type="entry name" value="Plug"/>
    <property type="match status" value="1"/>
</dbReference>
<evidence type="ECO:0000256" key="3">
    <source>
        <dbReference type="ARBA" id="ARBA00022452"/>
    </source>
</evidence>
<keyword evidence="11" id="KW-1133">Transmembrane helix</keyword>
<feature type="domain" description="TonB-dependent receptor plug" evidence="13">
    <location>
        <begin position="75"/>
        <end position="165"/>
    </location>
</feature>
<dbReference type="InterPro" id="IPR012910">
    <property type="entry name" value="Plug_dom"/>
</dbReference>
<dbReference type="InterPro" id="IPR036942">
    <property type="entry name" value="Beta-barrel_TonB_sf"/>
</dbReference>
<evidence type="ECO:0000256" key="8">
    <source>
        <dbReference type="ARBA" id="ARBA00023170"/>
    </source>
</evidence>
<keyword evidence="9" id="KW-0998">Cell outer membrane</keyword>
<dbReference type="GO" id="GO:0015344">
    <property type="term" value="F:siderophore uptake transmembrane transporter activity"/>
    <property type="evidence" value="ECO:0007669"/>
    <property type="project" value="TreeGrafter"/>
</dbReference>
<evidence type="ECO:0000256" key="9">
    <source>
        <dbReference type="ARBA" id="ARBA00023237"/>
    </source>
</evidence>
<sequence length="707" mass="81601">MFFILHYICNVQQYGCNRNIGARCYLCTLFVIVLSFITNGLRASCKRELMFNDTLKEIIVTPRFAQYEIIPPQKLKGKDLERLSSQSIADALRYFAGLQIKDYGGVGGMKTVNIRALGSQHVGIAYDGIMLSNAQNGQIDLGQFSLDNVDEITIYNGQKSYIFQSATDFGNAGTIYIHTHSPGFLKNKCYNLKVKTKFGSSNTFRFSTIWEQRILPNVSTSLNAELLSSNGKYKFHHNIVSLDGYTTHDTLAIRQNGDILAERIEINMYGLIKKGFWNAKGYFYNSSRGIPGAIVENVWHRGERQSDLNSFFQGRFQKDITNKFSTKVLAKYAFYYTHYLNKDPYTLPIDNKYWQQEAYFSIANIYEILPSWHASIAYDFKWNKLNANTAYFAFPTRNSHLTSIATSFDMHYIKAQASLLMTNIEDKVNFKTFKKEDPKTFTKFSPAIFLNFPILTREDNINKKRSILLNINAFAKQHFRMPTFNDLYYTDIGSSDLKPERANQYNIGASFDYNWLHSWAKNIHLRIDTYYNTINNKIVAFPKGQQFRWTILNLGKVDIKGLDISSAFTFTANHNIAIPLLITSRIQYTYQQAKDITSVTSSFYKNQIPYIPKHSGSFVLNLDYAHFSVNYSLIYTGQRYSGKNNTIYTRMHAWLTHDANISYFFKYKKMVWKVIVEANNIFNQQYEVVDNYPMPGFNGNIGIQVEL</sequence>
<name>A0A096AX91_9BACT</name>
<keyword evidence="8" id="KW-0675">Receptor</keyword>
<evidence type="ECO:0000256" key="10">
    <source>
        <dbReference type="RuleBase" id="RU003357"/>
    </source>
</evidence>
<accession>A0A096AX91</accession>
<dbReference type="AlphaFoldDB" id="A0A096AX91"/>
<proteinExistence type="inferred from homology"/>
<evidence type="ECO:0000256" key="4">
    <source>
        <dbReference type="ARBA" id="ARBA00022692"/>
    </source>
</evidence>
<evidence type="ECO:0000259" key="12">
    <source>
        <dbReference type="Pfam" id="PF00593"/>
    </source>
</evidence>
<evidence type="ECO:0000256" key="7">
    <source>
        <dbReference type="ARBA" id="ARBA00023136"/>
    </source>
</evidence>
<evidence type="ECO:0000256" key="11">
    <source>
        <dbReference type="SAM" id="Phobius"/>
    </source>
</evidence>
<evidence type="ECO:0000256" key="5">
    <source>
        <dbReference type="ARBA" id="ARBA00022729"/>
    </source>
</evidence>
<gene>
    <name evidence="14" type="ORF">HMPREF9302_07410</name>
</gene>
<dbReference type="PANTHER" id="PTHR30069">
    <property type="entry name" value="TONB-DEPENDENT OUTER MEMBRANE RECEPTOR"/>
    <property type="match status" value="1"/>
</dbReference>
<dbReference type="Pfam" id="PF00593">
    <property type="entry name" value="TonB_dep_Rec_b-barrel"/>
    <property type="match status" value="1"/>
</dbReference>
<dbReference type="GO" id="GO:0009279">
    <property type="term" value="C:cell outer membrane"/>
    <property type="evidence" value="ECO:0007669"/>
    <property type="project" value="UniProtKB-SubCell"/>
</dbReference>
<keyword evidence="2" id="KW-0813">Transport</keyword>
<keyword evidence="15" id="KW-1185">Reference proteome</keyword>
<evidence type="ECO:0000313" key="14">
    <source>
        <dbReference type="EMBL" id="KGF51420.1"/>
    </source>
</evidence>
<keyword evidence="6 10" id="KW-0798">TonB box</keyword>
<dbReference type="Gene3D" id="2.170.130.10">
    <property type="entry name" value="TonB-dependent receptor, plug domain"/>
    <property type="match status" value="1"/>
</dbReference>
<organism evidence="14 15">
    <name type="scientific">Prevotella amnii DNF00058</name>
    <dbReference type="NCBI Taxonomy" id="1401066"/>
    <lineage>
        <taxon>Bacteria</taxon>
        <taxon>Pseudomonadati</taxon>
        <taxon>Bacteroidota</taxon>
        <taxon>Bacteroidia</taxon>
        <taxon>Bacteroidales</taxon>
        <taxon>Prevotellaceae</taxon>
        <taxon>Prevotella</taxon>
    </lineage>
</organism>
<dbReference type="InterPro" id="IPR039426">
    <property type="entry name" value="TonB-dep_rcpt-like"/>
</dbReference>
<feature type="transmembrane region" description="Helical" evidence="11">
    <location>
        <begin position="20"/>
        <end position="41"/>
    </location>
</feature>
<comment type="similarity">
    <text evidence="10">Belongs to the TonB-dependent receptor family.</text>
</comment>
<dbReference type="GO" id="GO:0044718">
    <property type="term" value="P:siderophore transmembrane transport"/>
    <property type="evidence" value="ECO:0007669"/>
    <property type="project" value="TreeGrafter"/>
</dbReference>
<keyword evidence="7 10" id="KW-0472">Membrane</keyword>
<evidence type="ECO:0000256" key="1">
    <source>
        <dbReference type="ARBA" id="ARBA00004571"/>
    </source>
</evidence>
<dbReference type="OrthoDB" id="9762903at2"/>
<keyword evidence="4 11" id="KW-0812">Transmembrane</keyword>
<dbReference type="Proteomes" id="UP000029614">
    <property type="component" value="Unassembled WGS sequence"/>
</dbReference>
<dbReference type="SUPFAM" id="SSF56935">
    <property type="entry name" value="Porins"/>
    <property type="match status" value="1"/>
</dbReference>
<dbReference type="PANTHER" id="PTHR30069:SF29">
    <property type="entry name" value="HEMOGLOBIN AND HEMOGLOBIN-HAPTOGLOBIN-BINDING PROTEIN 1-RELATED"/>
    <property type="match status" value="1"/>
</dbReference>
<dbReference type="InterPro" id="IPR037066">
    <property type="entry name" value="Plug_dom_sf"/>
</dbReference>
<protein>
    <submittedName>
        <fullName evidence="14">Ligand-gated channel protein</fullName>
    </submittedName>
</protein>
<keyword evidence="5" id="KW-0732">Signal</keyword>
<dbReference type="Gene3D" id="2.40.170.20">
    <property type="entry name" value="TonB-dependent receptor, beta-barrel domain"/>
    <property type="match status" value="1"/>
</dbReference>
<dbReference type="InterPro" id="IPR000531">
    <property type="entry name" value="Beta-barrel_TonB"/>
</dbReference>
<evidence type="ECO:0000256" key="6">
    <source>
        <dbReference type="ARBA" id="ARBA00023077"/>
    </source>
</evidence>
<reference evidence="14 15" key="1">
    <citation type="submission" date="2014-07" db="EMBL/GenBank/DDBJ databases">
        <authorList>
            <person name="McCorrison J."/>
            <person name="Sanka R."/>
            <person name="Torralba M."/>
            <person name="Gillis M."/>
            <person name="Haft D.H."/>
            <person name="Methe B."/>
            <person name="Sutton G."/>
            <person name="Nelson K.E."/>
        </authorList>
    </citation>
    <scope>NUCLEOTIDE SEQUENCE [LARGE SCALE GENOMIC DNA]</scope>
    <source>
        <strain evidence="14 15">DNF00058</strain>
    </source>
</reference>
<dbReference type="EMBL" id="JRNU01000038">
    <property type="protein sequence ID" value="KGF51420.1"/>
    <property type="molecule type" value="Genomic_DNA"/>
</dbReference>
<evidence type="ECO:0000256" key="2">
    <source>
        <dbReference type="ARBA" id="ARBA00022448"/>
    </source>
</evidence>
<evidence type="ECO:0000259" key="13">
    <source>
        <dbReference type="Pfam" id="PF07715"/>
    </source>
</evidence>